<evidence type="ECO:0000313" key="3">
    <source>
        <dbReference type="EMBL" id="MBF5056794.1"/>
    </source>
</evidence>
<protein>
    <submittedName>
        <fullName evidence="3">Carboxy-terminal protease</fullName>
        <ecNumber evidence="3">3.4.21.102</ecNumber>
    </submittedName>
</protein>
<keyword evidence="3" id="KW-0378">Hydrolase</keyword>
<evidence type="ECO:0000313" key="4">
    <source>
        <dbReference type="Proteomes" id="UP000662703"/>
    </source>
</evidence>
<feature type="domain" description="PDZ" evidence="2">
    <location>
        <begin position="70"/>
        <end position="136"/>
    </location>
</feature>
<evidence type="ECO:0000256" key="1">
    <source>
        <dbReference type="SAM" id="SignalP"/>
    </source>
</evidence>
<dbReference type="EC" id="3.4.21.102" evidence="3"/>
<sequence>MRFVFPHHGAALAVAALLAGCATSGPLVMTQPDKVRAFAEAQGVPTECATRVDWYNAERIDVHTDPACMRNYQGTIGVVTVQDERGVFIKALVPDGAAMTSGELHPGDRLLAVAEADAPFQSLDGLTPAQANLVIRGKVGSPATLRVQGADQAESREVTLTRAVTTVQQLRALAAAQRARTLDTLVLENNRGAYLSPYTSDGVAADWVDKAINARMGAATGSAVGAAAGAYAGRKALENVPGGGMLGSLFGGMMGSSAGKGVGRDTAIKASGGWDYIRSTSDLSFRSVDDMARWLLNEHGDNPTFAEVIKASSAVYPDLQPALARVR</sequence>
<dbReference type="PROSITE" id="PS51257">
    <property type="entry name" value="PROKAR_LIPOPROTEIN"/>
    <property type="match status" value="1"/>
</dbReference>
<dbReference type="PROSITE" id="PS50106">
    <property type="entry name" value="PDZ"/>
    <property type="match status" value="1"/>
</dbReference>
<dbReference type="GO" id="GO:0004252">
    <property type="term" value="F:serine-type endopeptidase activity"/>
    <property type="evidence" value="ECO:0007669"/>
    <property type="project" value="UniProtKB-EC"/>
</dbReference>
<reference evidence="3 4" key="1">
    <citation type="submission" date="2012-09" db="EMBL/GenBank/DDBJ databases">
        <title>Genome Sequence of alkane-degrading Bacterium Alcanivorax sp. 521-1.</title>
        <authorList>
            <person name="Lai Q."/>
            <person name="Shao Z."/>
        </authorList>
    </citation>
    <scope>NUCLEOTIDE SEQUENCE [LARGE SCALE GENOMIC DNA]</scope>
    <source>
        <strain evidence="3 4">521-1</strain>
    </source>
</reference>
<keyword evidence="1" id="KW-0732">Signal</keyword>
<dbReference type="InterPro" id="IPR036034">
    <property type="entry name" value="PDZ_sf"/>
</dbReference>
<keyword evidence="3" id="KW-0645">Protease</keyword>
<dbReference type="GO" id="GO:0006508">
    <property type="term" value="P:proteolysis"/>
    <property type="evidence" value="ECO:0007669"/>
    <property type="project" value="UniProtKB-KW"/>
</dbReference>
<comment type="caution">
    <text evidence="3">The sequence shown here is derived from an EMBL/GenBank/DDBJ whole genome shotgun (WGS) entry which is preliminary data.</text>
</comment>
<evidence type="ECO:0000259" key="2">
    <source>
        <dbReference type="PROSITE" id="PS50106"/>
    </source>
</evidence>
<dbReference type="Pfam" id="PF00595">
    <property type="entry name" value="PDZ"/>
    <property type="match status" value="1"/>
</dbReference>
<feature type="signal peptide" evidence="1">
    <location>
        <begin position="1"/>
        <end position="24"/>
    </location>
</feature>
<dbReference type="Proteomes" id="UP000662703">
    <property type="component" value="Unassembled WGS sequence"/>
</dbReference>
<feature type="chain" id="PRO_5045642588" evidence="1">
    <location>
        <begin position="25"/>
        <end position="327"/>
    </location>
</feature>
<keyword evidence="4" id="KW-1185">Reference proteome</keyword>
<organism evidence="3 4">
    <name type="scientific">Alloalcanivorax profundimaris</name>
    <dbReference type="NCBI Taxonomy" id="2735259"/>
    <lineage>
        <taxon>Bacteria</taxon>
        <taxon>Pseudomonadati</taxon>
        <taxon>Pseudomonadota</taxon>
        <taxon>Gammaproteobacteria</taxon>
        <taxon>Oceanospirillales</taxon>
        <taxon>Alcanivoracaceae</taxon>
        <taxon>Alloalcanivorax</taxon>
    </lineage>
</organism>
<dbReference type="SUPFAM" id="SSF50156">
    <property type="entry name" value="PDZ domain-like"/>
    <property type="match status" value="1"/>
</dbReference>
<name>A0ABS0ARL7_9GAMM</name>
<dbReference type="InterPro" id="IPR001478">
    <property type="entry name" value="PDZ"/>
</dbReference>
<dbReference type="RefSeq" id="WP_194865182.1">
    <property type="nucleotide sequence ID" value="NZ_ARXX01000029.1"/>
</dbReference>
<gene>
    <name evidence="3" type="ORF">Y5W_02088</name>
</gene>
<dbReference type="Gene3D" id="2.30.42.10">
    <property type="match status" value="1"/>
</dbReference>
<dbReference type="SMART" id="SM00228">
    <property type="entry name" value="PDZ"/>
    <property type="match status" value="1"/>
</dbReference>
<dbReference type="EMBL" id="ARXX01000029">
    <property type="protein sequence ID" value="MBF5056794.1"/>
    <property type="molecule type" value="Genomic_DNA"/>
</dbReference>
<accession>A0ABS0ARL7</accession>
<proteinExistence type="predicted"/>